<protein>
    <submittedName>
        <fullName evidence="1">38009_t:CDS:1</fullName>
    </submittedName>
</protein>
<organism evidence="1 2">
    <name type="scientific">Gigaspora margarita</name>
    <dbReference type="NCBI Taxonomy" id="4874"/>
    <lineage>
        <taxon>Eukaryota</taxon>
        <taxon>Fungi</taxon>
        <taxon>Fungi incertae sedis</taxon>
        <taxon>Mucoromycota</taxon>
        <taxon>Glomeromycotina</taxon>
        <taxon>Glomeromycetes</taxon>
        <taxon>Diversisporales</taxon>
        <taxon>Gigasporaceae</taxon>
        <taxon>Gigaspora</taxon>
    </lineage>
</organism>
<sequence>GTTTPRVRLPIEALMSSSKYKSQRDLFLQGFAAVQNKDAFNRSSLFERQEIDSGFTFKD</sequence>
<reference evidence="1 2" key="1">
    <citation type="submission" date="2021-06" db="EMBL/GenBank/DDBJ databases">
        <authorList>
            <person name="Kallberg Y."/>
            <person name="Tangrot J."/>
            <person name="Rosling A."/>
        </authorList>
    </citation>
    <scope>NUCLEOTIDE SEQUENCE [LARGE SCALE GENOMIC DNA]</scope>
    <source>
        <strain evidence="1 2">120-4 pot B 10/14</strain>
    </source>
</reference>
<gene>
    <name evidence="1" type="ORF">GMARGA_LOCUS44223</name>
</gene>
<comment type="caution">
    <text evidence="1">The sequence shown here is derived from an EMBL/GenBank/DDBJ whole genome shotgun (WGS) entry which is preliminary data.</text>
</comment>
<name>A0ABN7XK64_GIGMA</name>
<evidence type="ECO:0000313" key="1">
    <source>
        <dbReference type="EMBL" id="CAG8855402.1"/>
    </source>
</evidence>
<feature type="non-terminal residue" evidence="1">
    <location>
        <position position="59"/>
    </location>
</feature>
<keyword evidence="2" id="KW-1185">Reference proteome</keyword>
<proteinExistence type="predicted"/>
<dbReference type="EMBL" id="CAJVQB010149012">
    <property type="protein sequence ID" value="CAG8855402.1"/>
    <property type="molecule type" value="Genomic_DNA"/>
</dbReference>
<evidence type="ECO:0000313" key="2">
    <source>
        <dbReference type="Proteomes" id="UP000789901"/>
    </source>
</evidence>
<feature type="non-terminal residue" evidence="1">
    <location>
        <position position="1"/>
    </location>
</feature>
<dbReference type="Proteomes" id="UP000789901">
    <property type="component" value="Unassembled WGS sequence"/>
</dbReference>
<accession>A0ABN7XK64</accession>